<proteinExistence type="predicted"/>
<accession>A0ABM1XW80</accession>
<protein>
    <submittedName>
        <fullName evidence="1">Uncharacterized protein</fullName>
    </submittedName>
</protein>
<dbReference type="RefSeq" id="XP_029708826.1">
    <property type="nucleotide sequence ID" value="XM_029852966.2"/>
</dbReference>
<sequence>MEGESSSVAAGPSTVAVSAVPEVIGDTKAGEESVKAVAAAAVATFRNVNTQHGDYRSVDEENIVVFRVCHSPEPKPVLAEDGQEQPVVWIEEFVPPENEVSAATSCADTWQPCFQAVRTWLV</sequence>
<name>A0ABM1XW80_AEDAL</name>
<keyword evidence="2" id="KW-1185">Reference proteome</keyword>
<dbReference type="EnsemblMetazoa" id="AALFPA23_003440.R3812">
    <property type="protein sequence ID" value="AALFPA23_003440.P3812"/>
    <property type="gene ID" value="AALFPA23_003440"/>
</dbReference>
<reference evidence="1" key="2">
    <citation type="submission" date="2025-05" db="UniProtKB">
        <authorList>
            <consortium name="EnsemblMetazoa"/>
        </authorList>
    </citation>
    <scope>IDENTIFICATION</scope>
    <source>
        <strain evidence="1">Foshan</strain>
    </source>
</reference>
<reference evidence="2" key="1">
    <citation type="journal article" date="2015" name="Proc. Natl. Acad. Sci. U.S.A.">
        <title>Genome sequence of the Asian Tiger mosquito, Aedes albopictus, reveals insights into its biology, genetics, and evolution.</title>
        <authorList>
            <person name="Chen X.G."/>
            <person name="Jiang X."/>
            <person name="Gu J."/>
            <person name="Xu M."/>
            <person name="Wu Y."/>
            <person name="Deng Y."/>
            <person name="Zhang C."/>
            <person name="Bonizzoni M."/>
            <person name="Dermauw W."/>
            <person name="Vontas J."/>
            <person name="Armbruster P."/>
            <person name="Huang X."/>
            <person name="Yang Y."/>
            <person name="Zhang H."/>
            <person name="He W."/>
            <person name="Peng H."/>
            <person name="Liu Y."/>
            <person name="Wu K."/>
            <person name="Chen J."/>
            <person name="Lirakis M."/>
            <person name="Topalis P."/>
            <person name="Van Leeuwen T."/>
            <person name="Hall A.B."/>
            <person name="Jiang X."/>
            <person name="Thorpe C."/>
            <person name="Mueller R.L."/>
            <person name="Sun C."/>
            <person name="Waterhouse R.M."/>
            <person name="Yan G."/>
            <person name="Tu Z.J."/>
            <person name="Fang X."/>
            <person name="James A.A."/>
        </authorList>
    </citation>
    <scope>NUCLEOTIDE SEQUENCE [LARGE SCALE GENOMIC DNA]</scope>
    <source>
        <strain evidence="2">Foshan</strain>
    </source>
</reference>
<organism evidence="1 2">
    <name type="scientific">Aedes albopictus</name>
    <name type="common">Asian tiger mosquito</name>
    <name type="synonym">Stegomyia albopicta</name>
    <dbReference type="NCBI Taxonomy" id="7160"/>
    <lineage>
        <taxon>Eukaryota</taxon>
        <taxon>Metazoa</taxon>
        <taxon>Ecdysozoa</taxon>
        <taxon>Arthropoda</taxon>
        <taxon>Hexapoda</taxon>
        <taxon>Insecta</taxon>
        <taxon>Pterygota</taxon>
        <taxon>Neoptera</taxon>
        <taxon>Endopterygota</taxon>
        <taxon>Diptera</taxon>
        <taxon>Nematocera</taxon>
        <taxon>Culicoidea</taxon>
        <taxon>Culicidae</taxon>
        <taxon>Culicinae</taxon>
        <taxon>Aedini</taxon>
        <taxon>Aedes</taxon>
        <taxon>Stegomyia</taxon>
    </lineage>
</organism>
<dbReference type="Proteomes" id="UP000069940">
    <property type="component" value="Unassembled WGS sequence"/>
</dbReference>
<evidence type="ECO:0000313" key="2">
    <source>
        <dbReference type="Proteomes" id="UP000069940"/>
    </source>
</evidence>
<dbReference type="GeneID" id="115255111"/>
<evidence type="ECO:0000313" key="1">
    <source>
        <dbReference type="EnsemblMetazoa" id="AALFPA23_003440.P3812"/>
    </source>
</evidence>